<dbReference type="SUPFAM" id="SSF53067">
    <property type="entry name" value="Actin-like ATPase domain"/>
    <property type="match status" value="1"/>
</dbReference>
<dbReference type="Gene3D" id="3.90.640.10">
    <property type="entry name" value="Actin, Chain A, domain 4"/>
    <property type="match status" value="1"/>
</dbReference>
<comment type="caution">
    <text evidence="4">The sequence shown here is derived from an EMBL/GenBank/DDBJ whole genome shotgun (WGS) entry which is preliminary data.</text>
</comment>
<dbReference type="EMBL" id="LXWW01000099">
    <property type="protein sequence ID" value="OAO16107.1"/>
    <property type="molecule type" value="Genomic_DNA"/>
</dbReference>
<dbReference type="AlphaFoldDB" id="A0A196SIV4"/>
<keyword evidence="3" id="KW-0143">Chaperone</keyword>
<dbReference type="PANTHER" id="PTHR45639">
    <property type="entry name" value="HSC70CB, ISOFORM G-RELATED"/>
    <property type="match status" value="1"/>
</dbReference>
<evidence type="ECO:0000256" key="3">
    <source>
        <dbReference type="ARBA" id="ARBA00023186"/>
    </source>
</evidence>
<dbReference type="GO" id="GO:0140662">
    <property type="term" value="F:ATP-dependent protein folding chaperone"/>
    <property type="evidence" value="ECO:0007669"/>
    <property type="project" value="InterPro"/>
</dbReference>
<evidence type="ECO:0000313" key="4">
    <source>
        <dbReference type="EMBL" id="OAO16107.1"/>
    </source>
</evidence>
<dbReference type="Proteomes" id="UP000078348">
    <property type="component" value="Unassembled WGS sequence"/>
</dbReference>
<dbReference type="GO" id="GO:0034663">
    <property type="term" value="C:endoplasmic reticulum chaperone complex"/>
    <property type="evidence" value="ECO:0007669"/>
    <property type="project" value="TreeGrafter"/>
</dbReference>
<dbReference type="Gene3D" id="3.30.30.30">
    <property type="match status" value="1"/>
</dbReference>
<protein>
    <submittedName>
        <fullName evidence="4">DnaK protein</fullName>
    </submittedName>
</protein>
<dbReference type="Gene3D" id="3.30.420.40">
    <property type="match status" value="2"/>
</dbReference>
<evidence type="ECO:0000256" key="1">
    <source>
        <dbReference type="ARBA" id="ARBA00022741"/>
    </source>
</evidence>
<keyword evidence="1" id="KW-0547">Nucleotide-binding</keyword>
<evidence type="ECO:0000313" key="5">
    <source>
        <dbReference type="Proteomes" id="UP000078348"/>
    </source>
</evidence>
<name>A0A196SIV4_BLAHN</name>
<reference evidence="4 5" key="1">
    <citation type="submission" date="2016-05" db="EMBL/GenBank/DDBJ databases">
        <title>Nuclear genome of Blastocystis sp. subtype 1 NandII.</title>
        <authorList>
            <person name="Gentekaki E."/>
            <person name="Curtis B."/>
            <person name="Stairs C."/>
            <person name="Eme L."/>
            <person name="Herman E."/>
            <person name="Klimes V."/>
            <person name="Arias M.C."/>
            <person name="Elias M."/>
            <person name="Hilliou F."/>
            <person name="Klute M."/>
            <person name="Malik S.-B."/>
            <person name="Pightling A."/>
            <person name="Rachubinski R."/>
            <person name="Salas D."/>
            <person name="Schlacht A."/>
            <person name="Suga H."/>
            <person name="Archibald J."/>
            <person name="Ball S.G."/>
            <person name="Clark G."/>
            <person name="Dacks J."/>
            <person name="Van Der Giezen M."/>
            <person name="Tsaousis A."/>
            <person name="Roger A."/>
        </authorList>
    </citation>
    <scope>NUCLEOTIDE SEQUENCE [LARGE SCALE GENOMIC DNA]</scope>
    <source>
        <strain evidence="5">ATCC 50177 / NandII</strain>
    </source>
</reference>
<keyword evidence="2" id="KW-0067">ATP-binding</keyword>
<keyword evidence="5" id="KW-1185">Reference proteome</keyword>
<gene>
    <name evidence="4" type="ORF">AV274_2188</name>
</gene>
<organism evidence="4 5">
    <name type="scientific">Blastocystis sp. subtype 1 (strain ATCC 50177 / NandII)</name>
    <dbReference type="NCBI Taxonomy" id="478820"/>
    <lineage>
        <taxon>Eukaryota</taxon>
        <taxon>Sar</taxon>
        <taxon>Stramenopiles</taxon>
        <taxon>Bigyra</taxon>
        <taxon>Opalozoa</taxon>
        <taxon>Opalinata</taxon>
        <taxon>Blastocystidae</taxon>
        <taxon>Blastocystis</taxon>
    </lineage>
</organism>
<dbReference type="GO" id="GO:0005524">
    <property type="term" value="F:ATP binding"/>
    <property type="evidence" value="ECO:0007669"/>
    <property type="project" value="UniProtKB-KW"/>
</dbReference>
<proteinExistence type="predicted"/>
<dbReference type="InterPro" id="IPR043129">
    <property type="entry name" value="ATPase_NBD"/>
</dbReference>
<dbReference type="Pfam" id="PF00012">
    <property type="entry name" value="HSP70"/>
    <property type="match status" value="1"/>
</dbReference>
<dbReference type="PANTHER" id="PTHR45639:SF3">
    <property type="entry name" value="HYPOXIA UP-REGULATED PROTEIN 1"/>
    <property type="match status" value="1"/>
</dbReference>
<dbReference type="GO" id="GO:0030968">
    <property type="term" value="P:endoplasmic reticulum unfolded protein response"/>
    <property type="evidence" value="ECO:0007669"/>
    <property type="project" value="TreeGrafter"/>
</dbReference>
<sequence>MSKEFGIDIGGKYSMLALWKRDMLIGNADGAPSRFLTDDKSNLSKTRVCFANREVFMNNHALTKYSSAYGSSIGGCFEFYPPQTQEDISFFNEFSPSTVGYDGDITFFNIATGGQPQQPVCIYVPASFYFEYLFYCTLKSNDDLYYSRMKIAAEQKSSGNVYAICYPDYFGKREQQILRNTLRWNNYGNLLLVRNMLPAILHYGYYNGRSGAFQHPTRVVFVDSGFAHTSFAVVTFTASRCELEYLDAVRSVSGRHSLQAMTRAAMGDRLEDFKSNRRTYIRGLDTLEKEVVNVNTPHADVVSIDLADILDDDDADMVEVELDQYNACAEGMFAAFRQALARMVAFIKTRASGKVNSVVPIGGNMRVLRLQSILLEAIAPVFDGPALLTQTMNMDECFAVGAALLAHLANTQRLAVQKAAAALFVDDSLASAQLKQRLHSPAAEAYEVALAEYAEVKVPETAEDPRLDASELDVRLAIASIHVEEGRMAALHLQCSEVENLVMECEELKQSSSVCDDAEKVIRDFKEECGRRGVWREARFEGKDTRNGKWWKRTKGAMEEGCNELRTLKAGFDALNEKATKMIRYTNRSRLSFGDMFALDVEMKQWKQRFVAAEKKVKDAFELGLYEIVNRSK</sequence>
<evidence type="ECO:0000256" key="2">
    <source>
        <dbReference type="ARBA" id="ARBA00022840"/>
    </source>
</evidence>
<dbReference type="InterPro" id="IPR013126">
    <property type="entry name" value="Hsp_70_fam"/>
</dbReference>
<accession>A0A196SIV4</accession>
<dbReference type="STRING" id="478820.A0A196SIV4"/>